<dbReference type="AlphaFoldDB" id="A0A2A8D1Q3"/>
<reference evidence="2 3" key="1">
    <citation type="submission" date="2017-10" db="EMBL/GenBank/DDBJ databases">
        <title>Draft genome of Longibacter Salinarum.</title>
        <authorList>
            <person name="Goh K.M."/>
            <person name="Shamsir M.S."/>
            <person name="Lim S.W."/>
        </authorList>
    </citation>
    <scope>NUCLEOTIDE SEQUENCE [LARGE SCALE GENOMIC DNA]</scope>
    <source>
        <strain evidence="2 3">KCTC 52045</strain>
    </source>
</reference>
<gene>
    <name evidence="2" type="ORF">CRI94_00520</name>
</gene>
<feature type="chain" id="PRO_5013038145" description="Secreted protein" evidence="1">
    <location>
        <begin position="24"/>
        <end position="243"/>
    </location>
</feature>
<keyword evidence="1" id="KW-0732">Signal</keyword>
<evidence type="ECO:0008006" key="4">
    <source>
        <dbReference type="Google" id="ProtNLM"/>
    </source>
</evidence>
<sequence>MNTVHRIIAIALCSGLLASAAFAQEPTIEETPQDVVKYEESILTSGNTMIVVEESKVGEVRNLVAYLLQSGRSNAQSGNLERSAEAFTLASAYMHVDAGRGQSRARTRVVEEADLMKELAGMMTAGSKTEMRVVDQRIFGAHRALASYHQDRAMKMIREGYNRQAGHALEAAIVHYDHAAWAHARANNTEVSDEVNREVEDMANIATTLKQAGRSRGEQTASDDTVAKVRSLGQHIRSLGRAG</sequence>
<organism evidence="2 3">
    <name type="scientific">Longibacter salinarum</name>
    <dbReference type="NCBI Taxonomy" id="1850348"/>
    <lineage>
        <taxon>Bacteria</taxon>
        <taxon>Pseudomonadati</taxon>
        <taxon>Rhodothermota</taxon>
        <taxon>Rhodothermia</taxon>
        <taxon>Rhodothermales</taxon>
        <taxon>Salisaetaceae</taxon>
        <taxon>Longibacter</taxon>
    </lineage>
</organism>
<evidence type="ECO:0000313" key="2">
    <source>
        <dbReference type="EMBL" id="PEN14814.1"/>
    </source>
</evidence>
<dbReference type="RefSeq" id="WP_098073710.1">
    <property type="nucleotide sequence ID" value="NZ_PDEQ01000001.1"/>
</dbReference>
<keyword evidence="3" id="KW-1185">Reference proteome</keyword>
<name>A0A2A8D1Q3_9BACT</name>
<feature type="signal peptide" evidence="1">
    <location>
        <begin position="1"/>
        <end position="23"/>
    </location>
</feature>
<dbReference type="EMBL" id="PDEQ01000001">
    <property type="protein sequence ID" value="PEN14814.1"/>
    <property type="molecule type" value="Genomic_DNA"/>
</dbReference>
<proteinExistence type="predicted"/>
<accession>A0A2A8D1Q3</accession>
<evidence type="ECO:0000256" key="1">
    <source>
        <dbReference type="SAM" id="SignalP"/>
    </source>
</evidence>
<evidence type="ECO:0000313" key="3">
    <source>
        <dbReference type="Proteomes" id="UP000220102"/>
    </source>
</evidence>
<protein>
    <recommendedName>
        <fullName evidence="4">Secreted protein</fullName>
    </recommendedName>
</protein>
<comment type="caution">
    <text evidence="2">The sequence shown here is derived from an EMBL/GenBank/DDBJ whole genome shotgun (WGS) entry which is preliminary data.</text>
</comment>
<dbReference type="Proteomes" id="UP000220102">
    <property type="component" value="Unassembled WGS sequence"/>
</dbReference>